<evidence type="ECO:0000256" key="2">
    <source>
        <dbReference type="SAM" id="Phobius"/>
    </source>
</evidence>
<dbReference type="Proteomes" id="UP000294856">
    <property type="component" value="Unassembled WGS sequence"/>
</dbReference>
<keyword evidence="2" id="KW-1133">Transmembrane helix</keyword>
<protein>
    <submittedName>
        <fullName evidence="3">Uncharacterized protein</fullName>
    </submittedName>
</protein>
<dbReference type="AlphaFoldDB" id="A0A4R1F6M0"/>
<feature type="transmembrane region" description="Helical" evidence="2">
    <location>
        <begin position="33"/>
        <end position="51"/>
    </location>
</feature>
<name>A0A4R1F6M0_9NOCA</name>
<keyword evidence="2" id="KW-0472">Membrane</keyword>
<evidence type="ECO:0000313" key="4">
    <source>
        <dbReference type="Proteomes" id="UP000294856"/>
    </source>
</evidence>
<feature type="region of interest" description="Disordered" evidence="1">
    <location>
        <begin position="1"/>
        <end position="25"/>
    </location>
</feature>
<evidence type="ECO:0000313" key="3">
    <source>
        <dbReference type="EMBL" id="TCJ89947.1"/>
    </source>
</evidence>
<reference evidence="3 4" key="1">
    <citation type="submission" date="2019-03" db="EMBL/GenBank/DDBJ databases">
        <title>Genomic Encyclopedia of Type Strains, Phase IV (KMG-IV): sequencing the most valuable type-strain genomes for metagenomic binning, comparative biology and taxonomic classification.</title>
        <authorList>
            <person name="Goeker M."/>
        </authorList>
    </citation>
    <scope>NUCLEOTIDE SEQUENCE [LARGE SCALE GENOMIC DNA]</scope>
    <source>
        <strain evidence="3 4">DSM 44684</strain>
    </source>
</reference>
<comment type="caution">
    <text evidence="3">The sequence shown here is derived from an EMBL/GenBank/DDBJ whole genome shotgun (WGS) entry which is preliminary data.</text>
</comment>
<keyword evidence="4" id="KW-1185">Reference proteome</keyword>
<sequence>MVRESNNGSEMAGQKDGRGSSPWVRTDRMRGRILARTAAALLTAAVLWGLGQVNDHSSIEFGKTEQGHSVQVIWKT</sequence>
<gene>
    <name evidence="3" type="ORF">DFR71_6237</name>
</gene>
<accession>A0A4R1F6M0</accession>
<proteinExistence type="predicted"/>
<organism evidence="3 4">
    <name type="scientific">Nocardia alba</name>
    <dbReference type="NCBI Taxonomy" id="225051"/>
    <lineage>
        <taxon>Bacteria</taxon>
        <taxon>Bacillati</taxon>
        <taxon>Actinomycetota</taxon>
        <taxon>Actinomycetes</taxon>
        <taxon>Mycobacteriales</taxon>
        <taxon>Nocardiaceae</taxon>
        <taxon>Nocardia</taxon>
    </lineage>
</organism>
<keyword evidence="2" id="KW-0812">Transmembrane</keyword>
<evidence type="ECO:0000256" key="1">
    <source>
        <dbReference type="SAM" id="MobiDB-lite"/>
    </source>
</evidence>
<dbReference type="EMBL" id="SMFR01000008">
    <property type="protein sequence ID" value="TCJ89947.1"/>
    <property type="molecule type" value="Genomic_DNA"/>
</dbReference>